<dbReference type="GeneTree" id="ENSGT00730000111078"/>
<dbReference type="eggNOG" id="KOG1995">
    <property type="taxonomic scope" value="Eukaryota"/>
</dbReference>
<keyword evidence="9" id="KW-0539">Nucleus</keyword>
<dbReference type="InterPro" id="IPR001876">
    <property type="entry name" value="Znf_RanBP2"/>
</dbReference>
<dbReference type="GO" id="GO:0008270">
    <property type="term" value="F:zinc ion binding"/>
    <property type="evidence" value="ECO:0007669"/>
    <property type="project" value="UniProtKB-KW"/>
</dbReference>
<dbReference type="InParanoid" id="H2Y866"/>
<evidence type="ECO:0000256" key="4">
    <source>
        <dbReference type="ARBA" id="ARBA00022723"/>
    </source>
</evidence>
<evidence type="ECO:0000256" key="5">
    <source>
        <dbReference type="ARBA" id="ARBA00022737"/>
    </source>
</evidence>
<accession>H2Y866</accession>
<dbReference type="SMART" id="SM00547">
    <property type="entry name" value="ZnF_RBZ"/>
    <property type="match status" value="2"/>
</dbReference>
<dbReference type="Gene3D" id="4.10.1060.10">
    <property type="entry name" value="Zinc finger, RanBP2-type"/>
    <property type="match status" value="2"/>
</dbReference>
<evidence type="ECO:0000256" key="12">
    <source>
        <dbReference type="SAM" id="MobiDB-lite"/>
    </source>
</evidence>
<dbReference type="GO" id="GO:0001530">
    <property type="term" value="F:lipopolysaccharide binding"/>
    <property type="evidence" value="ECO:0007669"/>
    <property type="project" value="TreeGrafter"/>
</dbReference>
<keyword evidence="7" id="KW-0862">Zinc</keyword>
<dbReference type="Proteomes" id="UP000007875">
    <property type="component" value="Unassembled WGS sequence"/>
</dbReference>
<organism evidence="14 15">
    <name type="scientific">Ciona savignyi</name>
    <name type="common">Pacific transparent sea squirt</name>
    <dbReference type="NCBI Taxonomy" id="51511"/>
    <lineage>
        <taxon>Eukaryota</taxon>
        <taxon>Metazoa</taxon>
        <taxon>Chordata</taxon>
        <taxon>Tunicata</taxon>
        <taxon>Ascidiacea</taxon>
        <taxon>Phlebobranchia</taxon>
        <taxon>Cionidae</taxon>
        <taxon>Ciona</taxon>
    </lineage>
</organism>
<evidence type="ECO:0000256" key="6">
    <source>
        <dbReference type="ARBA" id="ARBA00022771"/>
    </source>
</evidence>
<keyword evidence="5" id="KW-0677">Repeat</keyword>
<keyword evidence="8" id="KW-0694">RNA-binding</keyword>
<reference evidence="15" key="1">
    <citation type="submission" date="2003-08" db="EMBL/GenBank/DDBJ databases">
        <authorList>
            <person name="Birren B."/>
            <person name="Nusbaum C."/>
            <person name="Abebe A."/>
            <person name="Abouelleil A."/>
            <person name="Adekoya E."/>
            <person name="Ait-zahra M."/>
            <person name="Allen N."/>
            <person name="Allen T."/>
            <person name="An P."/>
            <person name="Anderson M."/>
            <person name="Anderson S."/>
            <person name="Arachchi H."/>
            <person name="Armbruster J."/>
            <person name="Bachantsang P."/>
            <person name="Baldwin J."/>
            <person name="Barry A."/>
            <person name="Bayul T."/>
            <person name="Blitshsteyn B."/>
            <person name="Bloom T."/>
            <person name="Blye J."/>
            <person name="Boguslavskiy L."/>
            <person name="Borowsky M."/>
            <person name="Boukhgalter B."/>
            <person name="Brunache A."/>
            <person name="Butler J."/>
            <person name="Calixte N."/>
            <person name="Calvo S."/>
            <person name="Camarata J."/>
            <person name="Campo K."/>
            <person name="Chang J."/>
            <person name="Cheshatsang Y."/>
            <person name="Citroen M."/>
            <person name="Collymore A."/>
            <person name="Considine T."/>
            <person name="Cook A."/>
            <person name="Cooke P."/>
            <person name="Corum B."/>
            <person name="Cuomo C."/>
            <person name="David R."/>
            <person name="Dawoe T."/>
            <person name="Degray S."/>
            <person name="Dodge S."/>
            <person name="Dooley K."/>
            <person name="Dorje P."/>
            <person name="Dorjee K."/>
            <person name="Dorris L."/>
            <person name="Duffey N."/>
            <person name="Dupes A."/>
            <person name="Elkins T."/>
            <person name="Engels R."/>
            <person name="Erickson J."/>
            <person name="Farina A."/>
            <person name="Faro S."/>
            <person name="Ferreira P."/>
            <person name="Fischer H."/>
            <person name="Fitzgerald M."/>
            <person name="Foley K."/>
            <person name="Gage D."/>
            <person name="Galagan J."/>
            <person name="Gearin G."/>
            <person name="Gnerre S."/>
            <person name="Gnirke A."/>
            <person name="Goyette A."/>
            <person name="Graham J."/>
            <person name="Grandbois E."/>
            <person name="Gyaltsen K."/>
            <person name="Hafez N."/>
            <person name="Hagopian D."/>
            <person name="Hagos B."/>
            <person name="Hall J."/>
            <person name="Hatcher B."/>
            <person name="Heller A."/>
            <person name="Higgins H."/>
            <person name="Honan T."/>
            <person name="Horn A."/>
            <person name="Houde N."/>
            <person name="Hughes L."/>
            <person name="Hulme W."/>
            <person name="Husby E."/>
            <person name="Iliev I."/>
            <person name="Jaffe D."/>
            <person name="Jones C."/>
            <person name="Kamal M."/>
            <person name="Kamat A."/>
            <person name="Kamvysselis M."/>
            <person name="Karlsson E."/>
            <person name="Kells C."/>
            <person name="Kieu A."/>
            <person name="Kisner P."/>
            <person name="Kodira C."/>
            <person name="Kulbokas E."/>
            <person name="Labutti K."/>
            <person name="Lama D."/>
            <person name="Landers T."/>
            <person name="Leger J."/>
            <person name="Levine S."/>
            <person name="Lewis D."/>
            <person name="Lewis T."/>
            <person name="Lindblad-toh K."/>
            <person name="Liu X."/>
            <person name="Lokyitsang T."/>
            <person name="Lokyitsang Y."/>
            <person name="Lucien O."/>
            <person name="Lui A."/>
            <person name="Ma L.J."/>
            <person name="Mabbitt R."/>
            <person name="Macdonald J."/>
            <person name="Maclean C."/>
            <person name="Major J."/>
            <person name="Manning J."/>
            <person name="Marabella R."/>
            <person name="Maru K."/>
            <person name="Matthews C."/>
            <person name="Mauceli E."/>
            <person name="Mccarthy M."/>
            <person name="Mcdonough S."/>
            <person name="Mcghee T."/>
            <person name="Meldrim J."/>
            <person name="Meneus L."/>
            <person name="Mesirov J."/>
            <person name="Mihalev A."/>
            <person name="Mihova T."/>
            <person name="Mikkelsen T."/>
            <person name="Mlenga V."/>
            <person name="Moru K."/>
            <person name="Mozes J."/>
            <person name="Mulrain L."/>
            <person name="Munson G."/>
            <person name="Naylor J."/>
            <person name="Newes C."/>
            <person name="Nguyen C."/>
            <person name="Nguyen N."/>
            <person name="Nguyen T."/>
            <person name="Nicol R."/>
            <person name="Nielsen C."/>
            <person name="Nizzari M."/>
            <person name="Norbu C."/>
            <person name="Norbu N."/>
            <person name="O'donnell P."/>
            <person name="Okoawo O."/>
            <person name="O'leary S."/>
            <person name="Omotosho B."/>
            <person name="O'neill K."/>
            <person name="Osman S."/>
            <person name="Parker S."/>
            <person name="Perrin D."/>
            <person name="Phunkhang P."/>
            <person name="Piqani B."/>
            <person name="Purcell S."/>
            <person name="Rachupka T."/>
            <person name="Ramasamy U."/>
            <person name="Rameau R."/>
            <person name="Ray V."/>
            <person name="Raymond C."/>
            <person name="Retta R."/>
            <person name="Richardson S."/>
            <person name="Rise C."/>
            <person name="Rodriguez J."/>
            <person name="Rogers J."/>
            <person name="Rogov P."/>
            <person name="Rutman M."/>
            <person name="Schupbach R."/>
            <person name="Seaman C."/>
            <person name="Settipalli S."/>
            <person name="Sharpe T."/>
            <person name="Sheridan J."/>
            <person name="Sherpa N."/>
            <person name="Shi J."/>
            <person name="Smirnov S."/>
            <person name="Smith C."/>
            <person name="Sougnez C."/>
            <person name="Spencer B."/>
            <person name="Stalker J."/>
            <person name="Stange-thomann N."/>
            <person name="Stavropoulos S."/>
            <person name="Stetson K."/>
            <person name="Stone C."/>
            <person name="Stone S."/>
            <person name="Stubbs M."/>
            <person name="Talamas J."/>
            <person name="Tchuinga P."/>
            <person name="Tenzing P."/>
            <person name="Tesfaye S."/>
            <person name="Theodore J."/>
            <person name="Thoulutsang Y."/>
            <person name="Topham K."/>
            <person name="Towey S."/>
            <person name="Tsamla T."/>
            <person name="Tsomo N."/>
            <person name="Vallee D."/>
            <person name="Vassiliev H."/>
            <person name="Venkataraman V."/>
            <person name="Vinson J."/>
            <person name="Vo A."/>
            <person name="Wade C."/>
            <person name="Wang S."/>
            <person name="Wangchuk T."/>
            <person name="Wangdi T."/>
            <person name="Whittaker C."/>
            <person name="Wilkinson J."/>
            <person name="Wu Y."/>
            <person name="Wyman D."/>
            <person name="Yadav S."/>
            <person name="Yang S."/>
            <person name="Yang X."/>
            <person name="Yeager S."/>
            <person name="Yee E."/>
            <person name="Young G."/>
            <person name="Zainoun J."/>
            <person name="Zembeck L."/>
            <person name="Zimmer A."/>
            <person name="Zody M."/>
            <person name="Lander E."/>
        </authorList>
    </citation>
    <scope>NUCLEOTIDE SEQUENCE [LARGE SCALE GENOMIC DNA]</scope>
</reference>
<evidence type="ECO:0000256" key="2">
    <source>
        <dbReference type="ARBA" id="ARBA00017543"/>
    </source>
</evidence>
<dbReference type="STRING" id="51511.ENSCSAVP00000001514"/>
<comment type="subcellular location">
    <subcellularLocation>
        <location evidence="1">Nucleus</location>
    </subcellularLocation>
</comment>
<evidence type="ECO:0000256" key="8">
    <source>
        <dbReference type="ARBA" id="ARBA00022884"/>
    </source>
</evidence>
<feature type="domain" description="RanBP2-type" evidence="13">
    <location>
        <begin position="63"/>
        <end position="92"/>
    </location>
</feature>
<reference evidence="14" key="3">
    <citation type="submission" date="2025-09" db="UniProtKB">
        <authorList>
            <consortium name="Ensembl"/>
        </authorList>
    </citation>
    <scope>IDENTIFICATION</scope>
</reference>
<dbReference type="GO" id="GO:0006396">
    <property type="term" value="P:RNA processing"/>
    <property type="evidence" value="ECO:0007669"/>
    <property type="project" value="InterPro"/>
</dbReference>
<protein>
    <recommendedName>
        <fullName evidence="2">Zinc finger Ran-binding domain-containing protein 2</fullName>
    </recommendedName>
</protein>
<dbReference type="PANTHER" id="PTHR12999:SF17">
    <property type="entry name" value="ZINC FINGER RAN-BINDING DOMAIN-CONTAINING PROTEIN 2"/>
    <property type="match status" value="1"/>
</dbReference>
<keyword evidence="6 11" id="KW-0863">Zinc-finger</keyword>
<dbReference type="PANTHER" id="PTHR12999">
    <property type="entry name" value="ZINC FINGER RAN-BINDING DOMAIN-CONTAINING PROTEIN 2 ZRANB2-RELATED"/>
    <property type="match status" value="1"/>
</dbReference>
<comment type="similarity">
    <text evidence="10">Belongs to the ZRANB2 family.</text>
</comment>
<evidence type="ECO:0000313" key="15">
    <source>
        <dbReference type="Proteomes" id="UP000007875"/>
    </source>
</evidence>
<keyword evidence="3" id="KW-0597">Phosphoprotein</keyword>
<dbReference type="GO" id="GO:0005634">
    <property type="term" value="C:nucleus"/>
    <property type="evidence" value="ECO:0007669"/>
    <property type="project" value="UniProtKB-SubCell"/>
</dbReference>
<dbReference type="SUPFAM" id="SSF90209">
    <property type="entry name" value="Ran binding protein zinc finger-like"/>
    <property type="match status" value="2"/>
</dbReference>
<reference evidence="14" key="2">
    <citation type="submission" date="2025-08" db="UniProtKB">
        <authorList>
            <consortium name="Ensembl"/>
        </authorList>
    </citation>
    <scope>IDENTIFICATION</scope>
</reference>
<dbReference type="OMA" id="DSQCANV"/>
<feature type="compositionally biased region" description="Acidic residues" evidence="12">
    <location>
        <begin position="148"/>
        <end position="158"/>
    </location>
</feature>
<sequence length="187" mass="21152">MSRGGFQFGEGDWTCPGCGNINFARRLECNRCKESKNVGVKRVKKGGVQIGKMAAEKSKGLFSADDWMCKTCGNVNWARRGDCNMCNTPKVGIQEERTGSGGGFNERDGVEYNRKEDSDDEYDVYGRLKKKKNRKVAPQPVVEHPGSEEEEEEEEEEGDLSKYDLEEEDDDDEDTSKYDLFESDDDE</sequence>
<dbReference type="InterPro" id="IPR036443">
    <property type="entry name" value="Znf_RanBP2_sf"/>
</dbReference>
<dbReference type="PROSITE" id="PS01358">
    <property type="entry name" value="ZF_RANBP2_1"/>
    <property type="match status" value="2"/>
</dbReference>
<dbReference type="InterPro" id="IPR017337">
    <property type="entry name" value="ZRANB2"/>
</dbReference>
<evidence type="ECO:0000259" key="13">
    <source>
        <dbReference type="PROSITE" id="PS50199"/>
    </source>
</evidence>
<evidence type="ECO:0000256" key="11">
    <source>
        <dbReference type="PROSITE-ProRule" id="PRU00322"/>
    </source>
</evidence>
<evidence type="ECO:0000256" key="3">
    <source>
        <dbReference type="ARBA" id="ARBA00022553"/>
    </source>
</evidence>
<dbReference type="GO" id="GO:0003723">
    <property type="term" value="F:RNA binding"/>
    <property type="evidence" value="ECO:0007669"/>
    <property type="project" value="UniProtKB-KW"/>
</dbReference>
<dbReference type="PROSITE" id="PS50199">
    <property type="entry name" value="ZF_RANBP2_2"/>
    <property type="match status" value="2"/>
</dbReference>
<dbReference type="AlphaFoldDB" id="H2Y866"/>
<evidence type="ECO:0000256" key="1">
    <source>
        <dbReference type="ARBA" id="ARBA00004123"/>
    </source>
</evidence>
<dbReference type="Pfam" id="PF00641">
    <property type="entry name" value="Zn_ribbon_RanBP"/>
    <property type="match status" value="2"/>
</dbReference>
<name>H2Y866_CIOSA</name>
<dbReference type="FunFam" id="4.10.1060.10:FF:000004">
    <property type="entry name" value="Zinc finger Ran-binding domain-containing protein 2"/>
    <property type="match status" value="1"/>
</dbReference>
<evidence type="ECO:0000256" key="7">
    <source>
        <dbReference type="ARBA" id="ARBA00022833"/>
    </source>
</evidence>
<dbReference type="PIRSF" id="PIRSF037956">
    <property type="entry name" value="UCP037956_ZnF_Ran"/>
    <property type="match status" value="1"/>
</dbReference>
<feature type="domain" description="RanBP2-type" evidence="13">
    <location>
        <begin position="9"/>
        <end position="38"/>
    </location>
</feature>
<evidence type="ECO:0000256" key="9">
    <source>
        <dbReference type="ARBA" id="ARBA00023242"/>
    </source>
</evidence>
<dbReference type="Ensembl" id="ENSCSAVT00000001534.1">
    <property type="protein sequence ID" value="ENSCSAVP00000001514.1"/>
    <property type="gene ID" value="ENSCSAVG00000000864.1"/>
</dbReference>
<evidence type="ECO:0000313" key="14">
    <source>
        <dbReference type="Ensembl" id="ENSCSAVP00000001514.1"/>
    </source>
</evidence>
<proteinExistence type="inferred from homology"/>
<feature type="region of interest" description="Disordered" evidence="12">
    <location>
        <begin position="92"/>
        <end position="187"/>
    </location>
</feature>
<keyword evidence="4" id="KW-0479">Metal-binding</keyword>
<feature type="compositionally biased region" description="Acidic residues" evidence="12">
    <location>
        <begin position="165"/>
        <end position="174"/>
    </location>
</feature>
<evidence type="ECO:0000256" key="10">
    <source>
        <dbReference type="ARBA" id="ARBA00025731"/>
    </source>
</evidence>
<dbReference type="HOGENOM" id="CLU_061048_0_0_1"/>
<feature type="compositionally biased region" description="Basic and acidic residues" evidence="12">
    <location>
        <begin position="105"/>
        <end position="117"/>
    </location>
</feature>
<keyword evidence="15" id="KW-1185">Reference proteome</keyword>